<feature type="region of interest" description="Disordered" evidence="1">
    <location>
        <begin position="16"/>
        <end position="70"/>
    </location>
</feature>
<dbReference type="EMBL" id="JBJKBG010000010">
    <property type="protein sequence ID" value="KAL3717939.1"/>
    <property type="molecule type" value="Genomic_DNA"/>
</dbReference>
<dbReference type="InterPro" id="IPR006597">
    <property type="entry name" value="Sel1-like"/>
</dbReference>
<evidence type="ECO:0000313" key="3">
    <source>
        <dbReference type="Proteomes" id="UP001634007"/>
    </source>
</evidence>
<dbReference type="SUPFAM" id="SSF81901">
    <property type="entry name" value="HCP-like"/>
    <property type="match status" value="1"/>
</dbReference>
<dbReference type="InterPro" id="IPR011990">
    <property type="entry name" value="TPR-like_helical_dom_sf"/>
</dbReference>
<protein>
    <recommendedName>
        <fullName evidence="4">Sel1-like protein</fullName>
    </recommendedName>
</protein>
<dbReference type="AlphaFoldDB" id="A0ABD3IVT2"/>
<evidence type="ECO:0008006" key="4">
    <source>
        <dbReference type="Google" id="ProtNLM"/>
    </source>
</evidence>
<sequence>MGKSIPSATRLQDFARAVSSSDKLRLPKQAKPISRIRVSTPETSRSGGSGGGGGGVRTDPKKKMEVGRAKSLELERNTRLPLAQVVSDCARRWFQDTLREAKAGDGAMQVLVGQMYNSGYGVPRDPQKGRAWINKASKARSSVWRVSDKQPGYNASDSDSGEMDGDKK</sequence>
<accession>A0ABD3IVT2</accession>
<dbReference type="SMART" id="SM00671">
    <property type="entry name" value="SEL1"/>
    <property type="match status" value="1"/>
</dbReference>
<comment type="caution">
    <text evidence="2">The sequence shown here is derived from an EMBL/GenBank/DDBJ whole genome shotgun (WGS) entry which is preliminary data.</text>
</comment>
<name>A0ABD3IVT2_EUCGL</name>
<feature type="region of interest" description="Disordered" evidence="1">
    <location>
        <begin position="137"/>
        <end position="168"/>
    </location>
</feature>
<reference evidence="2 3" key="1">
    <citation type="submission" date="2024-11" db="EMBL/GenBank/DDBJ databases">
        <title>Chromosome-level genome assembly of Eucalyptus globulus Labill. provides insights into its genome evolution.</title>
        <authorList>
            <person name="Li X."/>
        </authorList>
    </citation>
    <scope>NUCLEOTIDE SEQUENCE [LARGE SCALE GENOMIC DNA]</scope>
    <source>
        <strain evidence="2">CL2024</strain>
        <tissue evidence="2">Fresh tender leaves</tissue>
    </source>
</reference>
<dbReference type="Gene3D" id="1.25.40.10">
    <property type="entry name" value="Tetratricopeptide repeat domain"/>
    <property type="match status" value="1"/>
</dbReference>
<dbReference type="PANTHER" id="PTHR36792">
    <property type="entry name" value="EXPRESSED PROTEIN"/>
    <property type="match status" value="1"/>
</dbReference>
<dbReference type="EMBL" id="JBJKBG010000010">
    <property type="protein sequence ID" value="KAL3717940.1"/>
    <property type="molecule type" value="Genomic_DNA"/>
</dbReference>
<proteinExistence type="predicted"/>
<feature type="compositionally biased region" description="Acidic residues" evidence="1">
    <location>
        <begin position="159"/>
        <end position="168"/>
    </location>
</feature>
<dbReference type="PANTHER" id="PTHR36792:SF5">
    <property type="entry name" value="SEL1 REPEAT PROTEIN"/>
    <property type="match status" value="1"/>
</dbReference>
<evidence type="ECO:0000256" key="1">
    <source>
        <dbReference type="SAM" id="MobiDB-lite"/>
    </source>
</evidence>
<keyword evidence="3" id="KW-1185">Reference proteome</keyword>
<evidence type="ECO:0000313" key="2">
    <source>
        <dbReference type="EMBL" id="KAL3717940.1"/>
    </source>
</evidence>
<organism evidence="2 3">
    <name type="scientific">Eucalyptus globulus</name>
    <name type="common">Tasmanian blue gum</name>
    <dbReference type="NCBI Taxonomy" id="34317"/>
    <lineage>
        <taxon>Eukaryota</taxon>
        <taxon>Viridiplantae</taxon>
        <taxon>Streptophyta</taxon>
        <taxon>Embryophyta</taxon>
        <taxon>Tracheophyta</taxon>
        <taxon>Spermatophyta</taxon>
        <taxon>Magnoliopsida</taxon>
        <taxon>eudicotyledons</taxon>
        <taxon>Gunneridae</taxon>
        <taxon>Pentapetalae</taxon>
        <taxon>rosids</taxon>
        <taxon>malvids</taxon>
        <taxon>Myrtales</taxon>
        <taxon>Myrtaceae</taxon>
        <taxon>Myrtoideae</taxon>
        <taxon>Eucalypteae</taxon>
        <taxon>Eucalyptus</taxon>
    </lineage>
</organism>
<feature type="compositionally biased region" description="Basic and acidic residues" evidence="1">
    <location>
        <begin position="58"/>
        <end position="70"/>
    </location>
</feature>
<gene>
    <name evidence="2" type="ORF">ACJRO7_003124</name>
</gene>
<feature type="compositionally biased region" description="Gly residues" evidence="1">
    <location>
        <begin position="47"/>
        <end position="56"/>
    </location>
</feature>
<dbReference type="Proteomes" id="UP001634007">
    <property type="component" value="Unassembled WGS sequence"/>
</dbReference>